<gene>
    <name evidence="1" type="ORF">LCGC14_1708480</name>
</gene>
<name>A0A0F9KFZ8_9ZZZZ</name>
<dbReference type="AlphaFoldDB" id="A0A0F9KFZ8"/>
<accession>A0A0F9KFZ8</accession>
<dbReference type="Pfam" id="PF17957">
    <property type="entry name" value="Big_7"/>
    <property type="match status" value="4"/>
</dbReference>
<feature type="non-terminal residue" evidence="1">
    <location>
        <position position="1"/>
    </location>
</feature>
<evidence type="ECO:0008006" key="2">
    <source>
        <dbReference type="Google" id="ProtNLM"/>
    </source>
</evidence>
<reference evidence="1" key="1">
    <citation type="journal article" date="2015" name="Nature">
        <title>Complex archaea that bridge the gap between prokaryotes and eukaryotes.</title>
        <authorList>
            <person name="Spang A."/>
            <person name="Saw J.H."/>
            <person name="Jorgensen S.L."/>
            <person name="Zaremba-Niedzwiedzka K."/>
            <person name="Martijn J."/>
            <person name="Lind A.E."/>
            <person name="van Eijk R."/>
            <person name="Schleper C."/>
            <person name="Guy L."/>
            <person name="Ettema T.J."/>
        </authorList>
    </citation>
    <scope>NUCLEOTIDE SEQUENCE</scope>
</reference>
<dbReference type="InterPro" id="IPR043555">
    <property type="entry name" value="SRPX-like"/>
</dbReference>
<sequence>HEYTSVGSIYWDTDDINPDYYTISQYKKDGNNIYQSTFWSVGPNSWTSDVDVLLDLQSAGLDVVGEYRFDLIAYDNAAYTGTGTSNESDVSSIFVTVVDTTAPAITSFLPAHNDIIANNGTMTVTASANDPSGISLMEIYLGGTTVNERIATANGDTITSNPIDLSSYADNDTINIYVKAVDGENPLNEQWATHTIIVDDKIDPGFVSLVPTNSSNVEGSVSIQGIISSDPSGIEYIKIYIDAIIKAQINDNVTTLSHNWDTTSYTEGGHSITLEWMDSAGNVDSVTYNVNVVDITAPSASASDFLIDNTNNAFPFDITVTIPIQLDSITDTNGIWKVELYWDEAPIDGNYTLIDSTTFNTINDDPVTYVTAFDTIDIQSFKEGVGRLELKIFDNSLANKTYSLWRDLTIVDILAPNTPTLTGISTDSGNPTAISTTQLFIGDSTDVNGIDNIQVLISSLSFEYNTNTEISNGLSDNPDGDSSTLAFNWNSTAFAEGTYTITVIAVDPTGNSSSNSYYIEVIDITGPSLISWSSPTENLNITSSANIEFTARDPSGLNHLKVIFDGIQTNFPCGGAITCSISATDYVIEASDYHEGTYPLQIIAVDDSALLNETPFNRTVTIVDIESTISWISPGISGSDISGNPVFDVDASDASGIKRIELWIFELSTLFPVHTSTSSNLTYSDWDTTLFPTLNNPYFVSILVVDDFDNYTWSHHEYNVVDVTPPTLSNIVYGTLPEPSSFTGSVLLTANASDLNGLTSIDVLLDNIVIYSDTSSPTDLSYSWDTTTYSKGTHELTIRATDASGNNYIVPKTLTVVDTTAPSITISSPTNGGSTQSPNTISITHNGTDTQSTIVQTQVYVDGVWYSTLNGNSGTTYWYSSYAEYTIGSHTITVYKTDSEGNTSNSSISHTITSPPQDVYISTPSSGATVSGNVTITGATTFFI</sequence>
<dbReference type="InterPro" id="IPR013783">
    <property type="entry name" value="Ig-like_fold"/>
</dbReference>
<comment type="caution">
    <text evidence="1">The sequence shown here is derived from an EMBL/GenBank/DDBJ whole genome shotgun (WGS) entry which is preliminary data.</text>
</comment>
<dbReference type="PANTHER" id="PTHR46343:SF2">
    <property type="entry name" value="SUSHI_VON WILLEBRAND FACTOR TYPE A_EGF_PENTRAXIN DOMAIN-CONTAINING 1"/>
    <property type="match status" value="1"/>
</dbReference>
<organism evidence="1">
    <name type="scientific">marine sediment metagenome</name>
    <dbReference type="NCBI Taxonomy" id="412755"/>
    <lineage>
        <taxon>unclassified sequences</taxon>
        <taxon>metagenomes</taxon>
        <taxon>ecological metagenomes</taxon>
    </lineage>
</organism>
<evidence type="ECO:0000313" key="1">
    <source>
        <dbReference type="EMBL" id="KKM14205.1"/>
    </source>
</evidence>
<protein>
    <recommendedName>
        <fullName evidence="2">Bacterial Ig-like domain-containing protein</fullName>
    </recommendedName>
</protein>
<dbReference type="EMBL" id="LAZR01015204">
    <property type="protein sequence ID" value="KKM14205.1"/>
    <property type="molecule type" value="Genomic_DNA"/>
</dbReference>
<proteinExistence type="predicted"/>
<dbReference type="Gene3D" id="2.60.40.10">
    <property type="entry name" value="Immunoglobulins"/>
    <property type="match status" value="4"/>
</dbReference>
<dbReference type="Gene3D" id="3.30.420.430">
    <property type="match status" value="1"/>
</dbReference>
<dbReference type="PANTHER" id="PTHR46343">
    <property type="entry name" value="HYR DOMAIN-CONTAINING PROTEIN"/>
    <property type="match status" value="1"/>
</dbReference>